<name>A0A8X6TR81_NEPPI</name>
<dbReference type="InterPro" id="IPR050457">
    <property type="entry name" value="ZnFinger_BTB_dom_contain"/>
</dbReference>
<dbReference type="AlphaFoldDB" id="A0A8X6TR81"/>
<gene>
    <name evidence="3" type="ORF">NPIL_658541</name>
</gene>
<dbReference type="Pfam" id="PF00096">
    <property type="entry name" value="zf-C2H2"/>
    <property type="match status" value="1"/>
</dbReference>
<dbReference type="GO" id="GO:0008270">
    <property type="term" value="F:zinc ion binding"/>
    <property type="evidence" value="ECO:0007669"/>
    <property type="project" value="UniProtKB-KW"/>
</dbReference>
<feature type="domain" description="C2H2-type" evidence="2">
    <location>
        <begin position="46"/>
        <end position="73"/>
    </location>
</feature>
<dbReference type="SMART" id="SM00355">
    <property type="entry name" value="ZnF_C2H2"/>
    <property type="match status" value="2"/>
</dbReference>
<dbReference type="InterPro" id="IPR036236">
    <property type="entry name" value="Znf_C2H2_sf"/>
</dbReference>
<dbReference type="PROSITE" id="PS00028">
    <property type="entry name" value="ZINC_FINGER_C2H2_1"/>
    <property type="match status" value="1"/>
</dbReference>
<dbReference type="OrthoDB" id="6429583at2759"/>
<dbReference type="EMBL" id="BMAW01063889">
    <property type="protein sequence ID" value="GFT42331.1"/>
    <property type="molecule type" value="Genomic_DNA"/>
</dbReference>
<dbReference type="FunFam" id="3.30.160.60:FF:000161">
    <property type="entry name" value="Zinc finger protein 366"/>
    <property type="match status" value="1"/>
</dbReference>
<evidence type="ECO:0000313" key="3">
    <source>
        <dbReference type="EMBL" id="GFT42331.1"/>
    </source>
</evidence>
<dbReference type="PANTHER" id="PTHR46105:SF28">
    <property type="entry name" value="ZINC FINGER PROTEIN 37-LIKE"/>
    <property type="match status" value="1"/>
</dbReference>
<evidence type="ECO:0000259" key="2">
    <source>
        <dbReference type="PROSITE" id="PS50157"/>
    </source>
</evidence>
<keyword evidence="1" id="KW-0862">Zinc</keyword>
<dbReference type="GO" id="GO:0000981">
    <property type="term" value="F:DNA-binding transcription factor activity, RNA polymerase II-specific"/>
    <property type="evidence" value="ECO:0007669"/>
    <property type="project" value="TreeGrafter"/>
</dbReference>
<keyword evidence="1" id="KW-0479">Metal-binding</keyword>
<dbReference type="SUPFAM" id="SSF57667">
    <property type="entry name" value="beta-beta-alpha zinc fingers"/>
    <property type="match status" value="1"/>
</dbReference>
<reference evidence="3" key="1">
    <citation type="submission" date="2020-08" db="EMBL/GenBank/DDBJ databases">
        <title>Multicomponent nature underlies the extraordinary mechanical properties of spider dragline silk.</title>
        <authorList>
            <person name="Kono N."/>
            <person name="Nakamura H."/>
            <person name="Mori M."/>
            <person name="Yoshida Y."/>
            <person name="Ohtoshi R."/>
            <person name="Malay A.D."/>
            <person name="Moran D.A.P."/>
            <person name="Tomita M."/>
            <person name="Numata K."/>
            <person name="Arakawa K."/>
        </authorList>
    </citation>
    <scope>NUCLEOTIDE SEQUENCE</scope>
</reference>
<dbReference type="PROSITE" id="PS50157">
    <property type="entry name" value="ZINC_FINGER_C2H2_2"/>
    <property type="match status" value="2"/>
</dbReference>
<comment type="caution">
    <text evidence="3">The sequence shown here is derived from an EMBL/GenBank/DDBJ whole genome shotgun (WGS) entry which is preliminary data.</text>
</comment>
<dbReference type="Gene3D" id="3.30.160.60">
    <property type="entry name" value="Classic Zinc Finger"/>
    <property type="match status" value="2"/>
</dbReference>
<organism evidence="3 4">
    <name type="scientific">Nephila pilipes</name>
    <name type="common">Giant wood spider</name>
    <name type="synonym">Nephila maculata</name>
    <dbReference type="NCBI Taxonomy" id="299642"/>
    <lineage>
        <taxon>Eukaryota</taxon>
        <taxon>Metazoa</taxon>
        <taxon>Ecdysozoa</taxon>
        <taxon>Arthropoda</taxon>
        <taxon>Chelicerata</taxon>
        <taxon>Arachnida</taxon>
        <taxon>Araneae</taxon>
        <taxon>Araneomorphae</taxon>
        <taxon>Entelegynae</taxon>
        <taxon>Araneoidea</taxon>
        <taxon>Nephilidae</taxon>
        <taxon>Nephila</taxon>
    </lineage>
</organism>
<evidence type="ECO:0000313" key="4">
    <source>
        <dbReference type="Proteomes" id="UP000887013"/>
    </source>
</evidence>
<protein>
    <recommendedName>
        <fullName evidence="2">C2H2-type domain-containing protein</fullName>
    </recommendedName>
</protein>
<feature type="domain" description="C2H2-type" evidence="2">
    <location>
        <begin position="18"/>
        <end position="45"/>
    </location>
</feature>
<sequence length="76" mass="9293">MDAEQDIQNTTLSIPPLYKCSDCCYSTRRKDHFQRHLLIHTDEQPFSCEMCFKRFKRKEHLKRHMITHLSQSFEYL</sequence>
<proteinExistence type="predicted"/>
<keyword evidence="4" id="KW-1185">Reference proteome</keyword>
<dbReference type="PANTHER" id="PTHR46105">
    <property type="entry name" value="AGAP004733-PA"/>
    <property type="match status" value="1"/>
</dbReference>
<dbReference type="GO" id="GO:0000978">
    <property type="term" value="F:RNA polymerase II cis-regulatory region sequence-specific DNA binding"/>
    <property type="evidence" value="ECO:0007669"/>
    <property type="project" value="TreeGrafter"/>
</dbReference>
<dbReference type="Proteomes" id="UP000887013">
    <property type="component" value="Unassembled WGS sequence"/>
</dbReference>
<keyword evidence="1" id="KW-0863">Zinc-finger</keyword>
<dbReference type="InterPro" id="IPR013087">
    <property type="entry name" value="Znf_C2H2_type"/>
</dbReference>
<accession>A0A8X6TR81</accession>
<evidence type="ECO:0000256" key="1">
    <source>
        <dbReference type="PROSITE-ProRule" id="PRU00042"/>
    </source>
</evidence>